<organism evidence="1">
    <name type="scientific">Cyprideis torosa</name>
    <dbReference type="NCBI Taxonomy" id="163714"/>
    <lineage>
        <taxon>Eukaryota</taxon>
        <taxon>Metazoa</taxon>
        <taxon>Ecdysozoa</taxon>
        <taxon>Arthropoda</taxon>
        <taxon>Crustacea</taxon>
        <taxon>Oligostraca</taxon>
        <taxon>Ostracoda</taxon>
        <taxon>Podocopa</taxon>
        <taxon>Podocopida</taxon>
        <taxon>Cytherocopina</taxon>
        <taxon>Cytheroidea</taxon>
        <taxon>Cytherideidae</taxon>
        <taxon>Cyprideis</taxon>
    </lineage>
</organism>
<dbReference type="EMBL" id="OB662917">
    <property type="protein sequence ID" value="CAD7230733.1"/>
    <property type="molecule type" value="Genomic_DNA"/>
</dbReference>
<accession>A0A7R8ZQR6</accession>
<reference evidence="1" key="1">
    <citation type="submission" date="2020-11" db="EMBL/GenBank/DDBJ databases">
        <authorList>
            <person name="Tran Van P."/>
        </authorList>
    </citation>
    <scope>NUCLEOTIDE SEQUENCE</scope>
</reference>
<evidence type="ECO:0000313" key="1">
    <source>
        <dbReference type="EMBL" id="CAD7230733.1"/>
    </source>
</evidence>
<proteinExistence type="predicted"/>
<dbReference type="AlphaFoldDB" id="A0A7R8ZQR6"/>
<sequence length="230" mass="25622">MLLQSPGNPKSLLTDTALHTCESLAYKMDKRYPNSYEAWSCTMGDSGSFRTLLAFGGSSFISIGIDRKYRIWLASTNCDALEMQKLEMELSALKTSMLQKKTNETLNYENNLQFPSGGGSKLQSGIENDTAVEAKSEKDCCGKVVELQEKTAAVQRVLATAKRALKAHKKRSKEANAIKALLEVKEREVERKKVELFLARAELDNCNLNVEFFKTDPASTKVELSYVPCC</sequence>
<protein>
    <submittedName>
        <fullName evidence="1">Uncharacterized protein</fullName>
    </submittedName>
</protein>
<name>A0A7R8ZQR6_9CRUS</name>
<gene>
    <name evidence="1" type="ORF">CTOB1V02_LOCUS8589</name>
</gene>